<dbReference type="Proteomes" id="UP000836597">
    <property type="component" value="Chromosome"/>
</dbReference>
<evidence type="ECO:0000313" key="6">
    <source>
        <dbReference type="EMBL" id="CAA7600620.1"/>
    </source>
</evidence>
<dbReference type="RefSeq" id="WP_277350664.1">
    <property type="nucleotide sequence ID" value="NZ_CDGJ01000132.1"/>
</dbReference>
<gene>
    <name evidence="6" type="ORF">DEACI_1273</name>
    <name evidence="7" type="ORF">DEACI_3885</name>
</gene>
<dbReference type="InterPro" id="IPR001670">
    <property type="entry name" value="ADH_Fe/GldA"/>
</dbReference>
<dbReference type="Proteomes" id="UP001071230">
    <property type="component" value="Unassembled WGS sequence"/>
</dbReference>
<dbReference type="GO" id="GO:0004022">
    <property type="term" value="F:alcohol dehydrogenase (NAD+) activity"/>
    <property type="evidence" value="ECO:0007669"/>
    <property type="project" value="UniProtKB-ARBA"/>
</dbReference>
<dbReference type="Gene3D" id="1.20.1090.10">
    <property type="entry name" value="Dehydroquinate synthase-like - alpha domain"/>
    <property type="match status" value="1"/>
</dbReference>
<dbReference type="PROSITE" id="PS00060">
    <property type="entry name" value="ADH_IRON_2"/>
    <property type="match status" value="1"/>
</dbReference>
<dbReference type="InterPro" id="IPR039697">
    <property type="entry name" value="Alcohol_dehydrogenase_Fe"/>
</dbReference>
<dbReference type="FunFam" id="1.20.1090.10:FF:000001">
    <property type="entry name" value="Aldehyde-alcohol dehydrogenase"/>
    <property type="match status" value="1"/>
</dbReference>
<dbReference type="InterPro" id="IPR056798">
    <property type="entry name" value="ADH_Fe_C"/>
</dbReference>
<keyword evidence="8" id="KW-1185">Reference proteome</keyword>
<evidence type="ECO:0000256" key="1">
    <source>
        <dbReference type="ARBA" id="ARBA00007358"/>
    </source>
</evidence>
<comment type="similarity">
    <text evidence="1">Belongs to the iron-containing alcohol dehydrogenase family.</text>
</comment>
<evidence type="ECO:0000313" key="7">
    <source>
        <dbReference type="EMBL" id="CEJ09401.1"/>
    </source>
</evidence>
<dbReference type="AlphaFoldDB" id="A0A8S0X475"/>
<evidence type="ECO:0000256" key="2">
    <source>
        <dbReference type="ARBA" id="ARBA00023002"/>
    </source>
</evidence>
<keyword evidence="2 6" id="KW-0560">Oxidoreductase</keyword>
<dbReference type="CDD" id="cd08551">
    <property type="entry name" value="Fe-ADH"/>
    <property type="match status" value="1"/>
</dbReference>
<dbReference type="Pfam" id="PF25137">
    <property type="entry name" value="ADH_Fe_C"/>
    <property type="match status" value="1"/>
</dbReference>
<dbReference type="PANTHER" id="PTHR11496:SF102">
    <property type="entry name" value="ALCOHOL DEHYDROGENASE 4"/>
    <property type="match status" value="1"/>
</dbReference>
<evidence type="ECO:0000256" key="3">
    <source>
        <dbReference type="ARBA" id="ARBA00023027"/>
    </source>
</evidence>
<dbReference type="SUPFAM" id="SSF56796">
    <property type="entry name" value="Dehydroquinate synthase-like"/>
    <property type="match status" value="1"/>
</dbReference>
<evidence type="ECO:0000259" key="4">
    <source>
        <dbReference type="Pfam" id="PF00465"/>
    </source>
</evidence>
<feature type="domain" description="Fe-containing alcohol dehydrogenase-like C-terminal" evidence="5">
    <location>
        <begin position="197"/>
        <end position="391"/>
    </location>
</feature>
<dbReference type="FunFam" id="3.40.50.1970:FF:000003">
    <property type="entry name" value="Alcohol dehydrogenase, iron-containing"/>
    <property type="match status" value="1"/>
</dbReference>
<keyword evidence="3" id="KW-0520">NAD</keyword>
<dbReference type="EC" id="1.-.-.-" evidence="6"/>
<evidence type="ECO:0000259" key="5">
    <source>
        <dbReference type="Pfam" id="PF25137"/>
    </source>
</evidence>
<accession>A0A8S0X475</accession>
<dbReference type="EMBL" id="LR746496">
    <property type="protein sequence ID" value="CAA7600620.1"/>
    <property type="molecule type" value="Genomic_DNA"/>
</dbReference>
<dbReference type="InterPro" id="IPR018211">
    <property type="entry name" value="ADH_Fe_CS"/>
</dbReference>
<dbReference type="PROSITE" id="PS00913">
    <property type="entry name" value="ADH_IRON_1"/>
    <property type="match status" value="1"/>
</dbReference>
<reference evidence="6" key="2">
    <citation type="submission" date="2020-01" db="EMBL/GenBank/DDBJ databases">
        <authorList>
            <person name="Hornung B."/>
        </authorList>
    </citation>
    <scope>NUCLEOTIDE SEQUENCE</scope>
    <source>
        <strain evidence="6">PacBioINE</strain>
    </source>
</reference>
<protein>
    <submittedName>
        <fullName evidence="6 7">Alcohol dehydrogenase</fullName>
        <ecNumber evidence="6">1.-.-.-</ecNumber>
    </submittedName>
</protein>
<dbReference type="GO" id="GO:0046872">
    <property type="term" value="F:metal ion binding"/>
    <property type="evidence" value="ECO:0007669"/>
    <property type="project" value="InterPro"/>
</dbReference>
<dbReference type="Pfam" id="PF00465">
    <property type="entry name" value="Fe-ADH"/>
    <property type="match status" value="1"/>
</dbReference>
<dbReference type="PANTHER" id="PTHR11496">
    <property type="entry name" value="ALCOHOL DEHYDROGENASE"/>
    <property type="match status" value="1"/>
</dbReference>
<proteinExistence type="inferred from homology"/>
<dbReference type="KEGG" id="aacx:DEACI_1273"/>
<reference evidence="7" key="1">
    <citation type="submission" date="2014-11" db="EMBL/GenBank/DDBJ databases">
        <authorList>
            <person name="Hornung B.V."/>
        </authorList>
    </citation>
    <scope>NUCLEOTIDE SEQUENCE</scope>
    <source>
        <strain evidence="7">INE</strain>
    </source>
</reference>
<organism evidence="6">
    <name type="scientific">Acididesulfobacillus acetoxydans</name>
    <dbReference type="NCBI Taxonomy" id="1561005"/>
    <lineage>
        <taxon>Bacteria</taxon>
        <taxon>Bacillati</taxon>
        <taxon>Bacillota</taxon>
        <taxon>Clostridia</taxon>
        <taxon>Eubacteriales</taxon>
        <taxon>Peptococcaceae</taxon>
        <taxon>Acididesulfobacillus</taxon>
    </lineage>
</organism>
<dbReference type="Gene3D" id="3.40.50.1970">
    <property type="match status" value="1"/>
</dbReference>
<feature type="domain" description="Alcohol dehydrogenase iron-type/glycerol dehydrogenase GldA" evidence="4">
    <location>
        <begin position="15"/>
        <end position="186"/>
    </location>
</feature>
<sequence>MRLERAFKVKTFEMPTAIKHGLGALGQLADELALLGVKKPLLVTDQGVVKAGLLGKMVDVLDSNHSRYAVFDQVKSDPPVELVGQGTEIYRSKGCDGLIAMGGGSPMDTAKAIGVEVAHGGSILDYEAADGKLPLTKRIPPLIAIPTTAGTGSEVSQWAVITDPKRQFKFNVGGPLIAAHVALIDPMLHVSLPANVTAATGMDALCHAIECYTSHYAQSPTDAVALLAVDYAARYLRRAYAYGNDLEARYGMAMSAMLAGISYGSESAGAVHAMAQTLGGIVSIPHGVAVGALLAPVMEYNWMGWPDKYKRIAQMMGVDTNGMDERGAALSAVKAVADLAQDVGIPSLRDYGITEQDIPRLAKEAAHDPQTVENTRDIDERGYEAIYRKALT</sequence>
<dbReference type="EMBL" id="CDGJ01000132">
    <property type="protein sequence ID" value="CEJ09401.1"/>
    <property type="molecule type" value="Genomic_DNA"/>
</dbReference>
<name>A0A8S0X475_9FIRM</name>
<evidence type="ECO:0000313" key="8">
    <source>
        <dbReference type="Proteomes" id="UP001071230"/>
    </source>
</evidence>